<dbReference type="AlphaFoldDB" id="A0A9P1DKP8"/>
<name>A0A9P1DKP8_9DINO</name>
<proteinExistence type="predicted"/>
<dbReference type="EMBL" id="CAMXCT020005278">
    <property type="protein sequence ID" value="CAL1165291.1"/>
    <property type="molecule type" value="Genomic_DNA"/>
</dbReference>
<reference evidence="2" key="2">
    <citation type="submission" date="2024-04" db="EMBL/GenBank/DDBJ databases">
        <authorList>
            <person name="Chen Y."/>
            <person name="Shah S."/>
            <person name="Dougan E. K."/>
            <person name="Thang M."/>
            <person name="Chan C."/>
        </authorList>
    </citation>
    <scope>NUCLEOTIDE SEQUENCE [LARGE SCALE GENOMIC DNA]</scope>
</reference>
<evidence type="ECO:0000313" key="3">
    <source>
        <dbReference type="Proteomes" id="UP001152797"/>
    </source>
</evidence>
<gene>
    <name evidence="1" type="ORF">C1SCF055_LOCUS37031</name>
</gene>
<comment type="caution">
    <text evidence="1">The sequence shown here is derived from an EMBL/GenBank/DDBJ whole genome shotgun (WGS) entry which is preliminary data.</text>
</comment>
<keyword evidence="3" id="KW-1185">Reference proteome</keyword>
<evidence type="ECO:0000313" key="2">
    <source>
        <dbReference type="EMBL" id="CAL1165291.1"/>
    </source>
</evidence>
<protein>
    <submittedName>
        <fullName evidence="1">Uncharacterized protein</fullName>
    </submittedName>
</protein>
<accession>A0A9P1DKP8</accession>
<evidence type="ECO:0000313" key="1">
    <source>
        <dbReference type="EMBL" id="CAI4011916.1"/>
    </source>
</evidence>
<feature type="non-terminal residue" evidence="1">
    <location>
        <position position="54"/>
    </location>
</feature>
<dbReference type="Proteomes" id="UP001152797">
    <property type="component" value="Unassembled WGS sequence"/>
</dbReference>
<dbReference type="EMBL" id="CAMXCT030005278">
    <property type="protein sequence ID" value="CAL4799228.1"/>
    <property type="molecule type" value="Genomic_DNA"/>
</dbReference>
<reference evidence="1" key="1">
    <citation type="submission" date="2022-10" db="EMBL/GenBank/DDBJ databases">
        <authorList>
            <person name="Chen Y."/>
            <person name="Dougan E. K."/>
            <person name="Chan C."/>
            <person name="Rhodes N."/>
            <person name="Thang M."/>
        </authorList>
    </citation>
    <scope>NUCLEOTIDE SEQUENCE</scope>
</reference>
<dbReference type="EMBL" id="CAMXCT010005278">
    <property type="protein sequence ID" value="CAI4011916.1"/>
    <property type="molecule type" value="Genomic_DNA"/>
</dbReference>
<sequence length="54" mass="5830">MVAFRDVENLCSSVHALSNIYERRATTVDLDDAKSDSDEEAVVDAGIFDAAAEP</sequence>
<organism evidence="1">
    <name type="scientific">Cladocopium goreaui</name>
    <dbReference type="NCBI Taxonomy" id="2562237"/>
    <lineage>
        <taxon>Eukaryota</taxon>
        <taxon>Sar</taxon>
        <taxon>Alveolata</taxon>
        <taxon>Dinophyceae</taxon>
        <taxon>Suessiales</taxon>
        <taxon>Symbiodiniaceae</taxon>
        <taxon>Cladocopium</taxon>
    </lineage>
</organism>